<name>J3MM82_ORYBR</name>
<keyword evidence="3" id="KW-1185">Reference proteome</keyword>
<feature type="compositionally biased region" description="Low complexity" evidence="1">
    <location>
        <begin position="105"/>
        <end position="115"/>
    </location>
</feature>
<feature type="compositionally biased region" description="Low complexity" evidence="1">
    <location>
        <begin position="69"/>
        <end position="81"/>
    </location>
</feature>
<proteinExistence type="predicted"/>
<evidence type="ECO:0000313" key="2">
    <source>
        <dbReference type="EnsemblPlants" id="OB07G25140.1"/>
    </source>
</evidence>
<dbReference type="Gramene" id="OB07G25140.1">
    <property type="protein sequence ID" value="OB07G25140.1"/>
    <property type="gene ID" value="OB07G25140"/>
</dbReference>
<accession>J3MM82</accession>
<protein>
    <submittedName>
        <fullName evidence="2">Uncharacterized protein</fullName>
    </submittedName>
</protein>
<dbReference type="EnsemblPlants" id="OB07G25140.1">
    <property type="protein sequence ID" value="OB07G25140.1"/>
    <property type="gene ID" value="OB07G25140"/>
</dbReference>
<reference evidence="2" key="2">
    <citation type="submission" date="2013-04" db="UniProtKB">
        <authorList>
            <consortium name="EnsemblPlants"/>
        </authorList>
    </citation>
    <scope>IDENTIFICATION</scope>
</reference>
<dbReference type="HOGENOM" id="CLU_2009806_0_0_1"/>
<reference evidence="2" key="1">
    <citation type="journal article" date="2013" name="Nat. Commun.">
        <title>Whole-genome sequencing of Oryza brachyantha reveals mechanisms underlying Oryza genome evolution.</title>
        <authorList>
            <person name="Chen J."/>
            <person name="Huang Q."/>
            <person name="Gao D."/>
            <person name="Wang J."/>
            <person name="Lang Y."/>
            <person name="Liu T."/>
            <person name="Li B."/>
            <person name="Bai Z."/>
            <person name="Luis Goicoechea J."/>
            <person name="Liang C."/>
            <person name="Chen C."/>
            <person name="Zhang W."/>
            <person name="Sun S."/>
            <person name="Liao Y."/>
            <person name="Zhang X."/>
            <person name="Yang L."/>
            <person name="Song C."/>
            <person name="Wang M."/>
            <person name="Shi J."/>
            <person name="Liu G."/>
            <person name="Liu J."/>
            <person name="Zhou H."/>
            <person name="Zhou W."/>
            <person name="Yu Q."/>
            <person name="An N."/>
            <person name="Chen Y."/>
            <person name="Cai Q."/>
            <person name="Wang B."/>
            <person name="Liu B."/>
            <person name="Min J."/>
            <person name="Huang Y."/>
            <person name="Wu H."/>
            <person name="Li Z."/>
            <person name="Zhang Y."/>
            <person name="Yin Y."/>
            <person name="Song W."/>
            <person name="Jiang J."/>
            <person name="Jackson S.A."/>
            <person name="Wing R.A."/>
            <person name="Wang J."/>
            <person name="Chen M."/>
        </authorList>
    </citation>
    <scope>NUCLEOTIDE SEQUENCE [LARGE SCALE GENOMIC DNA]</scope>
    <source>
        <strain evidence="2">cv. IRGC 101232</strain>
    </source>
</reference>
<dbReference type="Proteomes" id="UP000006038">
    <property type="component" value="Chromosome 7"/>
</dbReference>
<feature type="compositionally biased region" description="Low complexity" evidence="1">
    <location>
        <begin position="88"/>
        <end position="97"/>
    </location>
</feature>
<feature type="region of interest" description="Disordered" evidence="1">
    <location>
        <begin position="29"/>
        <end position="124"/>
    </location>
</feature>
<dbReference type="AlphaFoldDB" id="J3MM82"/>
<evidence type="ECO:0000313" key="3">
    <source>
        <dbReference type="Proteomes" id="UP000006038"/>
    </source>
</evidence>
<evidence type="ECO:0000256" key="1">
    <source>
        <dbReference type="SAM" id="MobiDB-lite"/>
    </source>
</evidence>
<sequence length="124" mass="13154">PGPPATLPDPVHLRSETCLLDLRQITSFPSTPHLAGLPPKPHHQHPPQIQANSSQIETHHLKMRRKAGSLSPPSTKSTPLSRATPTTPASLLSSSSSRPPPPSSFPAALPSSPLLSLPPPVWFA</sequence>
<organism evidence="2">
    <name type="scientific">Oryza brachyantha</name>
    <name type="common">malo sina</name>
    <dbReference type="NCBI Taxonomy" id="4533"/>
    <lineage>
        <taxon>Eukaryota</taxon>
        <taxon>Viridiplantae</taxon>
        <taxon>Streptophyta</taxon>
        <taxon>Embryophyta</taxon>
        <taxon>Tracheophyta</taxon>
        <taxon>Spermatophyta</taxon>
        <taxon>Magnoliopsida</taxon>
        <taxon>Liliopsida</taxon>
        <taxon>Poales</taxon>
        <taxon>Poaceae</taxon>
        <taxon>BOP clade</taxon>
        <taxon>Oryzoideae</taxon>
        <taxon>Oryzeae</taxon>
        <taxon>Oryzinae</taxon>
        <taxon>Oryza</taxon>
    </lineage>
</organism>